<dbReference type="Pfam" id="PF20146">
    <property type="entry name" value="NRF"/>
    <property type="match status" value="1"/>
</dbReference>
<evidence type="ECO:0000259" key="1">
    <source>
        <dbReference type="Pfam" id="PF20146"/>
    </source>
</evidence>
<gene>
    <name evidence="2" type="ORF">OSB1V03_LOCUS3199</name>
</gene>
<dbReference type="PANTHER" id="PTHR11161:SF0">
    <property type="entry name" value="O-ACYLTRANSFERASE LIKE PROTEIN"/>
    <property type="match status" value="1"/>
</dbReference>
<keyword evidence="3" id="KW-1185">Reference proteome</keyword>
<feature type="domain" description="Nose resistant-to-fluoxetine protein N-terminal" evidence="1">
    <location>
        <begin position="61"/>
        <end position="126"/>
    </location>
</feature>
<reference evidence="2" key="1">
    <citation type="submission" date="2020-11" db="EMBL/GenBank/DDBJ databases">
        <authorList>
            <person name="Tran Van P."/>
        </authorList>
    </citation>
    <scope>NUCLEOTIDE SEQUENCE</scope>
</reference>
<dbReference type="EMBL" id="CAJPIZ010001256">
    <property type="protein sequence ID" value="CAG2103166.1"/>
    <property type="molecule type" value="Genomic_DNA"/>
</dbReference>
<dbReference type="PANTHER" id="PTHR11161">
    <property type="entry name" value="O-ACYLTRANSFERASE"/>
    <property type="match status" value="1"/>
</dbReference>
<proteinExistence type="predicted"/>
<name>A0A7R9PWB8_9ACAR</name>
<protein>
    <recommendedName>
        <fullName evidence="1">Nose resistant-to-fluoxetine protein N-terminal domain-containing protein</fullName>
    </recommendedName>
</protein>
<dbReference type="EMBL" id="OC855831">
    <property type="protein sequence ID" value="CAD7622736.1"/>
    <property type="molecule type" value="Genomic_DNA"/>
</dbReference>
<accession>A0A7R9PWB8</accession>
<sequence length="131" mass="15050">MVKGMVEKRFNISDSFDEINNNAKYLHKFYASIESNIRPVKHKLKASALQFMYSMDITSDCLDSLFKWFEALQRNELWAYQIFDSMGKLPSGLSDGVITSFGDYDQCLAVKSGPQMNTKTIYGKYCLVKPF</sequence>
<dbReference type="InterPro" id="IPR052728">
    <property type="entry name" value="O2_lipid_transport_reg"/>
</dbReference>
<dbReference type="AlphaFoldDB" id="A0A7R9PWB8"/>
<organism evidence="2">
    <name type="scientific">Medioppia subpectinata</name>
    <dbReference type="NCBI Taxonomy" id="1979941"/>
    <lineage>
        <taxon>Eukaryota</taxon>
        <taxon>Metazoa</taxon>
        <taxon>Ecdysozoa</taxon>
        <taxon>Arthropoda</taxon>
        <taxon>Chelicerata</taxon>
        <taxon>Arachnida</taxon>
        <taxon>Acari</taxon>
        <taxon>Acariformes</taxon>
        <taxon>Sarcoptiformes</taxon>
        <taxon>Oribatida</taxon>
        <taxon>Brachypylina</taxon>
        <taxon>Oppioidea</taxon>
        <taxon>Oppiidae</taxon>
        <taxon>Medioppia</taxon>
    </lineage>
</organism>
<dbReference type="Proteomes" id="UP000759131">
    <property type="component" value="Unassembled WGS sequence"/>
</dbReference>
<evidence type="ECO:0000313" key="2">
    <source>
        <dbReference type="EMBL" id="CAD7622736.1"/>
    </source>
</evidence>
<dbReference type="InterPro" id="IPR006621">
    <property type="entry name" value="Nose-resist-to-fluoxetine_N"/>
</dbReference>
<dbReference type="OrthoDB" id="6511630at2759"/>
<evidence type="ECO:0000313" key="3">
    <source>
        <dbReference type="Proteomes" id="UP000759131"/>
    </source>
</evidence>